<keyword evidence="1" id="KW-0812">Transmembrane</keyword>
<feature type="transmembrane region" description="Helical" evidence="1">
    <location>
        <begin position="12"/>
        <end position="30"/>
    </location>
</feature>
<proteinExistence type="predicted"/>
<gene>
    <name evidence="2" type="ORF">NYP84_09800</name>
</gene>
<reference evidence="2" key="1">
    <citation type="submission" date="2022-07" db="EMBL/GenBank/DDBJ databases">
        <title>Genetic diversity of Erwinia pyrifoliae.</title>
        <authorList>
            <person name="Park D.S."/>
            <person name="Ham H."/>
        </authorList>
    </citation>
    <scope>NUCLEOTIDE SEQUENCE</scope>
    <source>
        <strain evidence="2">CP201486</strain>
    </source>
</reference>
<accession>A0ABY5X3L6</accession>
<sequence>MENPLSRLALDAWYKVIIVIGAFVVLLNGAGLLPSYPTRETFMIGLGCVIWGVAEWMNHPLNETAYPRTANMPAHKFVDYSWSPGPIGILLDVIGLGLIAWGLIKLL</sequence>
<name>A0ABY5X3L6_ERWPY</name>
<dbReference type="RefSeq" id="WP_259816387.1">
    <property type="nucleotide sequence ID" value="NZ_CP103445.1"/>
</dbReference>
<keyword evidence="1" id="KW-1133">Transmembrane helix</keyword>
<protein>
    <submittedName>
        <fullName evidence="2">Uncharacterized protein</fullName>
    </submittedName>
</protein>
<evidence type="ECO:0000313" key="3">
    <source>
        <dbReference type="Proteomes" id="UP001058553"/>
    </source>
</evidence>
<evidence type="ECO:0000313" key="2">
    <source>
        <dbReference type="EMBL" id="UWS31972.1"/>
    </source>
</evidence>
<organism evidence="2 3">
    <name type="scientific">Erwinia pyrifoliae</name>
    <dbReference type="NCBI Taxonomy" id="79967"/>
    <lineage>
        <taxon>Bacteria</taxon>
        <taxon>Pseudomonadati</taxon>
        <taxon>Pseudomonadota</taxon>
        <taxon>Gammaproteobacteria</taxon>
        <taxon>Enterobacterales</taxon>
        <taxon>Erwiniaceae</taxon>
        <taxon>Erwinia</taxon>
    </lineage>
</organism>
<keyword evidence="3" id="KW-1185">Reference proteome</keyword>
<feature type="transmembrane region" description="Helical" evidence="1">
    <location>
        <begin position="81"/>
        <end position="104"/>
    </location>
</feature>
<evidence type="ECO:0000256" key="1">
    <source>
        <dbReference type="SAM" id="Phobius"/>
    </source>
</evidence>
<dbReference type="Proteomes" id="UP001058553">
    <property type="component" value="Chromosome"/>
</dbReference>
<keyword evidence="1" id="KW-0472">Membrane</keyword>
<dbReference type="EMBL" id="CP103445">
    <property type="protein sequence ID" value="UWS31972.1"/>
    <property type="molecule type" value="Genomic_DNA"/>
</dbReference>